<dbReference type="SUPFAM" id="SSF81301">
    <property type="entry name" value="Nucleotidyltransferase"/>
    <property type="match status" value="1"/>
</dbReference>
<dbReference type="Gene3D" id="3.30.460.10">
    <property type="entry name" value="Beta Polymerase, domain 2"/>
    <property type="match status" value="1"/>
</dbReference>
<dbReference type="GO" id="GO:0010629">
    <property type="term" value="P:negative regulation of gene expression"/>
    <property type="evidence" value="ECO:0007669"/>
    <property type="project" value="UniProtKB-ARBA"/>
</dbReference>
<evidence type="ECO:0000256" key="4">
    <source>
        <dbReference type="ARBA" id="ARBA00022679"/>
    </source>
</evidence>
<sequence>MAGLACTSETSVRFHMEVLDFYDYVKPRLFEDRVRRELVRDIDRTIRQRYHDARIDAFGSFMSGLYLPTGDMDLVFCSERFLKNGMAVYNTKRHLWQLRRFLETKRVASENNFEVISKAKVPLVKYIDKLTGLKVDMSFENITGVNAIETFKAWKEQYPAMPILVTVIKHFLLMRGLNEPVNGGIGGFSVICLVTSMLQLMPQVQSGDLIPEHHLGMLLMEFFDLYGNRFNFKTVAISLNPPRYIPKSQVTGFAYKNPGRLSIIDPNNPENDISGGSSNTEKVMYYFSVAYKELQERMIKAPSAVGESILEVIMGGNYSSFRHQRDHLRKVHERLYGPCED</sequence>
<evidence type="ECO:0000313" key="9">
    <source>
        <dbReference type="EMBL" id="EON99225.1"/>
    </source>
</evidence>
<dbReference type="GO" id="GO:0003729">
    <property type="term" value="F:mRNA binding"/>
    <property type="evidence" value="ECO:0007669"/>
    <property type="project" value="TreeGrafter"/>
</dbReference>
<dbReference type="EMBL" id="KB933176">
    <property type="protein sequence ID" value="EON99225.1"/>
    <property type="molecule type" value="Genomic_DNA"/>
</dbReference>
<dbReference type="FunFam" id="3.30.460.10:FF:000006">
    <property type="entry name" value="non-canonical poly(A) RNA polymerase PAPD5"/>
    <property type="match status" value="1"/>
</dbReference>
<dbReference type="Proteomes" id="UP000014074">
    <property type="component" value="Unassembled WGS sequence"/>
</dbReference>
<dbReference type="PANTHER" id="PTHR23092">
    <property type="entry name" value="POLY(A) RNA POLYMERASE"/>
    <property type="match status" value="1"/>
</dbReference>
<evidence type="ECO:0000259" key="7">
    <source>
        <dbReference type="Pfam" id="PF03828"/>
    </source>
</evidence>
<dbReference type="eggNOG" id="KOG1906">
    <property type="taxonomic scope" value="Eukaryota"/>
</dbReference>
<keyword evidence="10" id="KW-1185">Reference proteome</keyword>
<evidence type="ECO:0000256" key="3">
    <source>
        <dbReference type="ARBA" id="ARBA00012388"/>
    </source>
</evidence>
<dbReference type="Gene3D" id="1.10.1410.10">
    <property type="match status" value="1"/>
</dbReference>
<dbReference type="InterPro" id="IPR045862">
    <property type="entry name" value="Trf4-like"/>
</dbReference>
<organism evidence="9 10">
    <name type="scientific">Phaeoacremonium minimum (strain UCR-PA7)</name>
    <name type="common">Esca disease fungus</name>
    <name type="synonym">Togninia minima</name>
    <dbReference type="NCBI Taxonomy" id="1286976"/>
    <lineage>
        <taxon>Eukaryota</taxon>
        <taxon>Fungi</taxon>
        <taxon>Dikarya</taxon>
        <taxon>Ascomycota</taxon>
        <taxon>Pezizomycotina</taxon>
        <taxon>Sordariomycetes</taxon>
        <taxon>Sordariomycetidae</taxon>
        <taxon>Togniniales</taxon>
        <taxon>Togniniaceae</taxon>
        <taxon>Phaeoacremonium</taxon>
    </lineage>
</organism>
<dbReference type="GO" id="GO:0043634">
    <property type="term" value="P:polyadenylation-dependent ncRNA catabolic process"/>
    <property type="evidence" value="ECO:0007669"/>
    <property type="project" value="TreeGrafter"/>
</dbReference>
<dbReference type="HOGENOM" id="CLU_013572_0_0_1"/>
<dbReference type="PANTHER" id="PTHR23092:SF15">
    <property type="entry name" value="INACTIVE NON-CANONICAL POLY(A) RNA POLYMERASE PROTEIN TRF4-2-RELATED"/>
    <property type="match status" value="1"/>
</dbReference>
<accession>R8BIS6</accession>
<dbReference type="GeneID" id="19325767"/>
<comment type="cofactor">
    <cofactor evidence="1">
        <name>Mn(2+)</name>
        <dbReference type="ChEBI" id="CHEBI:29035"/>
    </cofactor>
</comment>
<dbReference type="InterPro" id="IPR054708">
    <property type="entry name" value="MTPAP-like_central"/>
</dbReference>
<gene>
    <name evidence="9" type="ORF">UCRPA7_5234</name>
</gene>
<keyword evidence="5" id="KW-0479">Metal-binding</keyword>
<evidence type="ECO:0000256" key="6">
    <source>
        <dbReference type="ARBA" id="ARBA00022842"/>
    </source>
</evidence>
<proteinExistence type="inferred from homology"/>
<dbReference type="Pfam" id="PF22600">
    <property type="entry name" value="MTPAP-like_central"/>
    <property type="match status" value="1"/>
</dbReference>
<dbReference type="AlphaFoldDB" id="R8BIS6"/>
<dbReference type="GO" id="GO:0046872">
    <property type="term" value="F:metal ion binding"/>
    <property type="evidence" value="ECO:0007669"/>
    <property type="project" value="UniProtKB-KW"/>
</dbReference>
<evidence type="ECO:0000256" key="1">
    <source>
        <dbReference type="ARBA" id="ARBA00001936"/>
    </source>
</evidence>
<dbReference type="KEGG" id="tmn:UCRPA7_5234"/>
<protein>
    <recommendedName>
        <fullName evidence="3">polynucleotide adenylyltransferase</fullName>
        <ecNumber evidence="3">2.7.7.19</ecNumber>
    </recommendedName>
</protein>
<evidence type="ECO:0000256" key="2">
    <source>
        <dbReference type="ARBA" id="ARBA00008593"/>
    </source>
</evidence>
<evidence type="ECO:0000259" key="8">
    <source>
        <dbReference type="Pfam" id="PF22600"/>
    </source>
</evidence>
<dbReference type="Pfam" id="PF03828">
    <property type="entry name" value="PAP_assoc"/>
    <property type="match status" value="1"/>
</dbReference>
<dbReference type="GO" id="GO:0031123">
    <property type="term" value="P:RNA 3'-end processing"/>
    <property type="evidence" value="ECO:0007669"/>
    <property type="project" value="UniProtKB-ARBA"/>
</dbReference>
<keyword evidence="4" id="KW-0808">Transferase</keyword>
<dbReference type="FunFam" id="1.10.1410.10:FF:000003">
    <property type="entry name" value="non-canonical poly(A) RNA polymerase PAPD7"/>
    <property type="match status" value="1"/>
</dbReference>
<dbReference type="CDD" id="cd05402">
    <property type="entry name" value="NT_PAP_TUTase"/>
    <property type="match status" value="1"/>
</dbReference>
<dbReference type="InterPro" id="IPR002058">
    <property type="entry name" value="PAP_assoc"/>
</dbReference>
<dbReference type="GO" id="GO:1990817">
    <property type="term" value="F:poly(A) RNA polymerase activity"/>
    <property type="evidence" value="ECO:0007669"/>
    <property type="project" value="UniProtKB-EC"/>
</dbReference>
<keyword evidence="6" id="KW-0460">Magnesium</keyword>
<dbReference type="SUPFAM" id="SSF81631">
    <property type="entry name" value="PAP/OAS1 substrate-binding domain"/>
    <property type="match status" value="1"/>
</dbReference>
<feature type="domain" description="Poly(A) RNA polymerase mitochondrial-like central palm" evidence="8">
    <location>
        <begin position="16"/>
        <end position="154"/>
    </location>
</feature>
<dbReference type="RefSeq" id="XP_007915972.1">
    <property type="nucleotide sequence ID" value="XM_007917781.1"/>
</dbReference>
<evidence type="ECO:0000256" key="5">
    <source>
        <dbReference type="ARBA" id="ARBA00022723"/>
    </source>
</evidence>
<dbReference type="EC" id="2.7.7.19" evidence="3"/>
<name>R8BIS6_PHAM7</name>
<feature type="domain" description="PAP-associated" evidence="7">
    <location>
        <begin position="215"/>
        <end position="271"/>
    </location>
</feature>
<reference evidence="10" key="1">
    <citation type="journal article" date="2013" name="Genome Announc.">
        <title>Draft genome sequence of the ascomycete Phaeoacremonium aleophilum strain UCR-PA7, a causal agent of the esca disease complex in grapevines.</title>
        <authorList>
            <person name="Blanco-Ulate B."/>
            <person name="Rolshausen P."/>
            <person name="Cantu D."/>
        </authorList>
    </citation>
    <scope>NUCLEOTIDE SEQUENCE [LARGE SCALE GENOMIC DNA]</scope>
    <source>
        <strain evidence="10">UCR-PA7</strain>
    </source>
</reference>
<comment type="similarity">
    <text evidence="2">Belongs to the DNA polymerase type-B-like family.</text>
</comment>
<dbReference type="GO" id="GO:0031499">
    <property type="term" value="C:TRAMP complex"/>
    <property type="evidence" value="ECO:0007669"/>
    <property type="project" value="TreeGrafter"/>
</dbReference>
<dbReference type="GO" id="GO:0071035">
    <property type="term" value="P:nuclear polyadenylation-dependent rRNA catabolic process"/>
    <property type="evidence" value="ECO:0007669"/>
    <property type="project" value="UniProtKB-ARBA"/>
</dbReference>
<evidence type="ECO:0000313" key="10">
    <source>
        <dbReference type="Proteomes" id="UP000014074"/>
    </source>
</evidence>
<dbReference type="OrthoDB" id="273917at2759"/>
<dbReference type="GO" id="GO:0005730">
    <property type="term" value="C:nucleolus"/>
    <property type="evidence" value="ECO:0007669"/>
    <property type="project" value="TreeGrafter"/>
</dbReference>
<dbReference type="InterPro" id="IPR043519">
    <property type="entry name" value="NT_sf"/>
</dbReference>